<keyword evidence="4" id="KW-0732">Signal</keyword>
<dbReference type="SUPFAM" id="SSF56496">
    <property type="entry name" value="Fibrinogen C-terminal domain-like"/>
    <property type="match status" value="1"/>
</dbReference>
<dbReference type="CDD" id="cd00087">
    <property type="entry name" value="FReD"/>
    <property type="match status" value="1"/>
</dbReference>
<dbReference type="OMA" id="DNDAHEG"/>
<accession>A0A087UZL5</accession>
<dbReference type="PANTHER" id="PTHR19143:SF458">
    <property type="entry name" value="FIBRINOGEN C-TERMINAL DOMAIN-CONTAINING PROTEIN-RELATED"/>
    <property type="match status" value="1"/>
</dbReference>
<dbReference type="PANTHER" id="PTHR19143">
    <property type="entry name" value="FIBRINOGEN/TENASCIN/ANGIOPOEITIN"/>
    <property type="match status" value="1"/>
</dbReference>
<gene>
    <name evidence="6" type="ORF">X975_05947</name>
</gene>
<feature type="domain" description="Fibrinogen C-terminal" evidence="5">
    <location>
        <begin position="59"/>
        <end position="285"/>
    </location>
</feature>
<dbReference type="STRING" id="407821.A0A087UZL5"/>
<protein>
    <submittedName>
        <fullName evidence="6">Techylectin-5A</fullName>
    </submittedName>
</protein>
<dbReference type="SMART" id="SM00186">
    <property type="entry name" value="FBG"/>
    <property type="match status" value="1"/>
</dbReference>
<evidence type="ECO:0000256" key="4">
    <source>
        <dbReference type="SAM" id="SignalP"/>
    </source>
</evidence>
<dbReference type="GO" id="GO:0030246">
    <property type="term" value="F:carbohydrate binding"/>
    <property type="evidence" value="ECO:0007669"/>
    <property type="project" value="UniProtKB-ARBA"/>
</dbReference>
<keyword evidence="7" id="KW-1185">Reference proteome</keyword>
<dbReference type="InterPro" id="IPR014716">
    <property type="entry name" value="Fibrinogen_a/b/g_C_1"/>
</dbReference>
<dbReference type="GO" id="GO:0098609">
    <property type="term" value="P:cell-cell adhesion"/>
    <property type="evidence" value="ECO:0007669"/>
    <property type="project" value="UniProtKB-ARBA"/>
</dbReference>
<dbReference type="InterPro" id="IPR020837">
    <property type="entry name" value="Fibrinogen_CS"/>
</dbReference>
<evidence type="ECO:0000313" key="6">
    <source>
        <dbReference type="EMBL" id="KFM82804.1"/>
    </source>
</evidence>
<dbReference type="Pfam" id="PF00147">
    <property type="entry name" value="Fibrinogen_C"/>
    <property type="match status" value="1"/>
</dbReference>
<proteinExistence type="predicted"/>
<evidence type="ECO:0000256" key="2">
    <source>
        <dbReference type="ARBA" id="ARBA00023157"/>
    </source>
</evidence>
<feature type="signal peptide" evidence="4">
    <location>
        <begin position="1"/>
        <end position="23"/>
    </location>
</feature>
<dbReference type="InterPro" id="IPR036056">
    <property type="entry name" value="Fibrinogen-like_C"/>
</dbReference>
<comment type="function">
    <text evidence="3">Lectin involved in innate immunity. Agglutinates all types of human erythrocytes, Gram-positive and Gram-negative bacteria. Has a stronger agglutinating activity towards Gram-negative bacteria than towards Gram-positive bacteria. Specifically recognizes acetyl group-containing substances on agglutinated cells. The hemagglutinating activity was inhibited by EDTA, acetyl group-containing mono- and disaccharides, N-acetyl derivatives of amino acids, other acetyl group-containing substances, propionamide and benzamide. Enhances the antimicrobial activity of big defensin against Gram-positive bacteria but not against Gram-negative bacteria.</text>
</comment>
<keyword evidence="2" id="KW-1015">Disulfide bond</keyword>
<organism evidence="6 7">
    <name type="scientific">Stegodyphus mimosarum</name>
    <name type="common">African social velvet spider</name>
    <dbReference type="NCBI Taxonomy" id="407821"/>
    <lineage>
        <taxon>Eukaryota</taxon>
        <taxon>Metazoa</taxon>
        <taxon>Ecdysozoa</taxon>
        <taxon>Arthropoda</taxon>
        <taxon>Chelicerata</taxon>
        <taxon>Arachnida</taxon>
        <taxon>Araneae</taxon>
        <taxon>Araneomorphae</taxon>
        <taxon>Entelegynae</taxon>
        <taxon>Eresoidea</taxon>
        <taxon>Eresidae</taxon>
        <taxon>Stegodyphus</taxon>
    </lineage>
</organism>
<dbReference type="Proteomes" id="UP000054359">
    <property type="component" value="Unassembled WGS sequence"/>
</dbReference>
<dbReference type="GO" id="GO:0005615">
    <property type="term" value="C:extracellular space"/>
    <property type="evidence" value="ECO:0007669"/>
    <property type="project" value="TreeGrafter"/>
</dbReference>
<dbReference type="InterPro" id="IPR002181">
    <property type="entry name" value="Fibrinogen_a/b/g_C_dom"/>
</dbReference>
<dbReference type="Gene3D" id="3.90.215.10">
    <property type="entry name" value="Gamma Fibrinogen, chain A, domain 1"/>
    <property type="match status" value="1"/>
</dbReference>
<feature type="non-terminal residue" evidence="6">
    <location>
        <position position="299"/>
    </location>
</feature>
<keyword evidence="1" id="KW-0106">Calcium</keyword>
<dbReference type="NCBIfam" id="NF040941">
    <property type="entry name" value="GGGWT_bact"/>
    <property type="match status" value="1"/>
</dbReference>
<feature type="chain" id="PRO_5001831123" evidence="4">
    <location>
        <begin position="24"/>
        <end position="299"/>
    </location>
</feature>
<dbReference type="InterPro" id="IPR050373">
    <property type="entry name" value="Fibrinogen_C-term_domain"/>
</dbReference>
<evidence type="ECO:0000313" key="7">
    <source>
        <dbReference type="Proteomes" id="UP000054359"/>
    </source>
</evidence>
<name>A0A087UZL5_STEMI</name>
<dbReference type="EMBL" id="KK122486">
    <property type="protein sequence ID" value="KFM82804.1"/>
    <property type="molecule type" value="Genomic_DNA"/>
</dbReference>
<sequence length="299" mass="34343">MKMYPMNPGILFALLWVLSAAKSDLINFTECGLKVKSISYLDLALESIHNAKKNYPGCAVSSKKPQDCEDLLRKGYNTSGVYRIWPRSRVMEGKSLKAFCDMDTHGGGWTIIQRRGNFSRPKEYFYQDWMSYKKGFGNVETDFWLGNDNIFALSNQKIYSLRIDLMDVESNKRYALYDEFWIDDEAHNYTLHVNGYTGDAGDSLQLAHDNQQFSTKDRDNDSLVNNTCAQLYKGGWWYNACHASNLNGLYLRGKHESYADGVVWYSWKGHHESMDTVEIKLRSKDFTSSLIPSDSITPQ</sequence>
<evidence type="ECO:0000256" key="3">
    <source>
        <dbReference type="ARBA" id="ARBA00053344"/>
    </source>
</evidence>
<evidence type="ECO:0000259" key="5">
    <source>
        <dbReference type="PROSITE" id="PS51406"/>
    </source>
</evidence>
<reference evidence="6 7" key="1">
    <citation type="submission" date="2013-11" db="EMBL/GenBank/DDBJ databases">
        <title>Genome sequencing of Stegodyphus mimosarum.</title>
        <authorList>
            <person name="Bechsgaard J."/>
        </authorList>
    </citation>
    <scope>NUCLEOTIDE SEQUENCE [LARGE SCALE GENOMIC DNA]</scope>
</reference>
<dbReference type="AlphaFoldDB" id="A0A087UZL5"/>
<dbReference type="FunFam" id="3.90.215.10:FF:000001">
    <property type="entry name" value="Tenascin isoform 1"/>
    <property type="match status" value="1"/>
</dbReference>
<dbReference type="PROSITE" id="PS00514">
    <property type="entry name" value="FIBRINOGEN_C_1"/>
    <property type="match status" value="1"/>
</dbReference>
<dbReference type="PROSITE" id="PS51406">
    <property type="entry name" value="FIBRINOGEN_C_2"/>
    <property type="match status" value="1"/>
</dbReference>
<evidence type="ECO:0000256" key="1">
    <source>
        <dbReference type="ARBA" id="ARBA00022837"/>
    </source>
</evidence>
<dbReference type="OrthoDB" id="6145874at2759"/>